<dbReference type="Pfam" id="PF06776">
    <property type="entry name" value="IalB"/>
    <property type="match status" value="1"/>
</dbReference>
<dbReference type="InterPro" id="IPR038696">
    <property type="entry name" value="IalB_sf"/>
</dbReference>
<dbReference type="Proteomes" id="UP001201701">
    <property type="component" value="Unassembled WGS sequence"/>
</dbReference>
<feature type="signal peptide" evidence="1">
    <location>
        <begin position="1"/>
        <end position="24"/>
    </location>
</feature>
<name>A0ABS9QBB7_9HYPH</name>
<feature type="chain" id="PRO_5045445514" evidence="1">
    <location>
        <begin position="25"/>
        <end position="179"/>
    </location>
</feature>
<dbReference type="EMBL" id="JAKREW010000004">
    <property type="protein sequence ID" value="MCG7504702.1"/>
    <property type="molecule type" value="Genomic_DNA"/>
</dbReference>
<dbReference type="RefSeq" id="WP_239362966.1">
    <property type="nucleotide sequence ID" value="NZ_JAKREW010000004.1"/>
</dbReference>
<dbReference type="Gene3D" id="2.60.40.1880">
    <property type="entry name" value="Invasion associated locus B (IalB) protein"/>
    <property type="match status" value="1"/>
</dbReference>
<evidence type="ECO:0000313" key="3">
    <source>
        <dbReference type="Proteomes" id="UP001201701"/>
    </source>
</evidence>
<proteinExistence type="predicted"/>
<keyword evidence="1" id="KW-0732">Signal</keyword>
<evidence type="ECO:0000313" key="2">
    <source>
        <dbReference type="EMBL" id="MCG7504702.1"/>
    </source>
</evidence>
<dbReference type="InterPro" id="IPR010642">
    <property type="entry name" value="Invasion_prot_B"/>
</dbReference>
<gene>
    <name evidence="2" type="ORF">L4923_06660</name>
</gene>
<organism evidence="2 3">
    <name type="scientific">Mesorhizobium retamae</name>
    <dbReference type="NCBI Taxonomy" id="2912854"/>
    <lineage>
        <taxon>Bacteria</taxon>
        <taxon>Pseudomonadati</taxon>
        <taxon>Pseudomonadota</taxon>
        <taxon>Alphaproteobacteria</taxon>
        <taxon>Hyphomicrobiales</taxon>
        <taxon>Phyllobacteriaceae</taxon>
        <taxon>Mesorhizobium</taxon>
    </lineage>
</organism>
<reference evidence="2 3" key="1">
    <citation type="submission" date="2022-02" db="EMBL/GenBank/DDBJ databases">
        <title>Draft genome sequence of Mezorhizobium retamae strain IRAMC:0171 isolated from Retama raetam nodules.</title>
        <authorList>
            <person name="Bengaied R."/>
            <person name="Sbissi I."/>
            <person name="Huber K."/>
            <person name="Ghodbane F."/>
            <person name="Nouioui I."/>
            <person name="Tarhouni M."/>
            <person name="Gtari M."/>
        </authorList>
    </citation>
    <scope>NUCLEOTIDE SEQUENCE [LARGE SCALE GENOMIC DNA]</scope>
    <source>
        <strain evidence="2 3">IRAMC:0171</strain>
    </source>
</reference>
<comment type="caution">
    <text evidence="2">The sequence shown here is derived from an EMBL/GenBank/DDBJ whole genome shotgun (WGS) entry which is preliminary data.</text>
</comment>
<keyword evidence="3" id="KW-1185">Reference proteome</keyword>
<sequence length="179" mass="18266">MPSFHSSKLLAVAGAALLALSASAAAQNAGSLLPGGASSLQETYQDWSLSCQSAQKVVCAVSQQQSQQNGQRVLAVELRGGAEGGISGNLVLPFGLLLDSGAVLQIDDGQPRAPLRFSTCVPAGCLVPLTFDAKTIAALRPGTALKIKVQNMDKQEVTLSISLKGLAAALDRLKALAGA</sequence>
<accession>A0ABS9QBB7</accession>
<evidence type="ECO:0000256" key="1">
    <source>
        <dbReference type="SAM" id="SignalP"/>
    </source>
</evidence>
<protein>
    <submittedName>
        <fullName evidence="2">Invasion associated locus B family protein</fullName>
    </submittedName>
</protein>